<dbReference type="SUPFAM" id="SSF50630">
    <property type="entry name" value="Acid proteases"/>
    <property type="match status" value="3"/>
</dbReference>
<dbReference type="PANTHER" id="PTHR47965">
    <property type="entry name" value="ASPARTYL PROTEASE-RELATED"/>
    <property type="match status" value="1"/>
</dbReference>
<accession>A0AAP0K7S0</accession>
<evidence type="ECO:0000313" key="4">
    <source>
        <dbReference type="EMBL" id="KAK9146729.1"/>
    </source>
</evidence>
<feature type="domain" description="Xylanase inhibitor C-terminal" evidence="2">
    <location>
        <begin position="2"/>
        <end position="90"/>
    </location>
</feature>
<dbReference type="InterPro" id="IPR001461">
    <property type="entry name" value="Aspartic_peptidase_A1"/>
</dbReference>
<feature type="domain" description="Xylanase inhibitor C-terminal" evidence="2">
    <location>
        <begin position="271"/>
        <end position="371"/>
    </location>
</feature>
<dbReference type="Gene3D" id="2.40.70.10">
    <property type="entry name" value="Acid Proteases"/>
    <property type="match status" value="3"/>
</dbReference>
<proteinExistence type="inferred from homology"/>
<sequence length="373" mass="41215">MDSSIYKVVTEAYSEASRGIERVPSVATFQLCYSSKNVSSTPFGSGVPFIDLVLQNERNQIMYWRFWGNSSMVRVNDDVLCLEIVDGAQTSFRPNALILKVTKDPCTLQYLTRITQRAPPKLIDFVVDLGGRYLWVDCDYKDYVSSSYRPVPCGSAGCALAGNNECGQCYSSSPISDCNLNTCLVRPDNTITYNGTGGEVSYDIVTLQSMNGSTTTSKEVNVSVPAEFIFGCSANFLLDGLVKGVVRRNGWSRPDKHLITFAIRIEVVTEAYSEASRGIERVPSVATFQLCYSSKNVSSTPFGSGVPFIDLVLQNERNQIMYSRFWGNSSMVRVNDDVLCLEIVDGGVRSPRFKTSIVIGGCQLEEILLEFLT</sequence>
<evidence type="ECO:0000259" key="3">
    <source>
        <dbReference type="Pfam" id="PF14543"/>
    </source>
</evidence>
<dbReference type="Pfam" id="PF14541">
    <property type="entry name" value="TAXi_C"/>
    <property type="match status" value="2"/>
</dbReference>
<comment type="similarity">
    <text evidence="1">Belongs to the peptidase A1 family.</text>
</comment>
<evidence type="ECO:0000259" key="2">
    <source>
        <dbReference type="Pfam" id="PF14541"/>
    </source>
</evidence>
<comment type="caution">
    <text evidence="4">The sequence shown here is derived from an EMBL/GenBank/DDBJ whole genome shotgun (WGS) entry which is preliminary data.</text>
</comment>
<protein>
    <submittedName>
        <fullName evidence="4">Uncharacterized protein</fullName>
    </submittedName>
</protein>
<keyword evidence="5" id="KW-1185">Reference proteome</keyword>
<dbReference type="Pfam" id="PF14543">
    <property type="entry name" value="TAXi_N"/>
    <property type="match status" value="1"/>
</dbReference>
<organism evidence="4 5">
    <name type="scientific">Stephania japonica</name>
    <dbReference type="NCBI Taxonomy" id="461633"/>
    <lineage>
        <taxon>Eukaryota</taxon>
        <taxon>Viridiplantae</taxon>
        <taxon>Streptophyta</taxon>
        <taxon>Embryophyta</taxon>
        <taxon>Tracheophyta</taxon>
        <taxon>Spermatophyta</taxon>
        <taxon>Magnoliopsida</taxon>
        <taxon>Ranunculales</taxon>
        <taxon>Menispermaceae</taxon>
        <taxon>Menispermoideae</taxon>
        <taxon>Cissampelideae</taxon>
        <taxon>Stephania</taxon>
    </lineage>
</organism>
<dbReference type="Proteomes" id="UP001417504">
    <property type="component" value="Unassembled WGS sequence"/>
</dbReference>
<evidence type="ECO:0000313" key="5">
    <source>
        <dbReference type="Proteomes" id="UP001417504"/>
    </source>
</evidence>
<dbReference type="InterPro" id="IPR021109">
    <property type="entry name" value="Peptidase_aspartic_dom_sf"/>
</dbReference>
<name>A0AAP0K7S0_9MAGN</name>
<dbReference type="GO" id="GO:0004190">
    <property type="term" value="F:aspartic-type endopeptidase activity"/>
    <property type="evidence" value="ECO:0007669"/>
    <property type="project" value="InterPro"/>
</dbReference>
<gene>
    <name evidence="4" type="ORF">Sjap_006632</name>
</gene>
<reference evidence="4 5" key="1">
    <citation type="submission" date="2024-01" db="EMBL/GenBank/DDBJ databases">
        <title>Genome assemblies of Stephania.</title>
        <authorList>
            <person name="Yang L."/>
        </authorList>
    </citation>
    <scope>NUCLEOTIDE SEQUENCE [LARGE SCALE GENOMIC DNA]</scope>
    <source>
        <strain evidence="4">QJT</strain>
        <tissue evidence="4">Leaf</tissue>
    </source>
</reference>
<dbReference type="EMBL" id="JBBNAE010000002">
    <property type="protein sequence ID" value="KAK9146729.1"/>
    <property type="molecule type" value="Genomic_DNA"/>
</dbReference>
<dbReference type="GO" id="GO:0006508">
    <property type="term" value="P:proteolysis"/>
    <property type="evidence" value="ECO:0007669"/>
    <property type="project" value="InterPro"/>
</dbReference>
<dbReference type="InterPro" id="IPR032861">
    <property type="entry name" value="TAXi_N"/>
</dbReference>
<dbReference type="PANTHER" id="PTHR47965:SF22">
    <property type="entry name" value="EUKARYOTIC ASPARTYL PROTEASE FAMILY PROTEIN"/>
    <property type="match status" value="1"/>
</dbReference>
<feature type="domain" description="Xylanase inhibitor N-terminal" evidence="3">
    <location>
        <begin position="110"/>
        <end position="243"/>
    </location>
</feature>
<dbReference type="AlphaFoldDB" id="A0AAP0K7S0"/>
<dbReference type="InterPro" id="IPR032799">
    <property type="entry name" value="TAXi_C"/>
</dbReference>
<evidence type="ECO:0000256" key="1">
    <source>
        <dbReference type="ARBA" id="ARBA00007447"/>
    </source>
</evidence>